<proteinExistence type="predicted"/>
<sequence length="360" mass="41963">MEYMNTDDFVAPIPAVQYFLLLLAAKKPERLREIFAYEKKIADKLLTVPESEAVGKNKRYLCLFQITWKMLQWSQEYNRVGRLPWRHPTGSRWWLCYDWMQYSGQNKHWKHHTDMQHWGIMLTNRLSHSKRLRMMFSSRLLSMDAVMGCEGGIVWLDSLFWYMLNNLDKYWPDSSLTSSDCLAIFLSLLMANPQCTLHYIHHLAERKWLVKEGTESEQKFVHLRYISVGFERISIRTLMEMIGLDMELLDPIVTYLDETGHVGTLDPKILGSRILMAVIEKGLNHITPKPLQTAKIIAEICEAWDQIASIILDVYICNWPSNEAAVKQHINYHGNTKLLDHHNRRCDDHPQGITATGVGT</sequence>
<dbReference type="KEGG" id="smo:SELMODRAFT_431106"/>
<gene>
    <name evidence="1" type="ORF">SELMODRAFT_431106</name>
</gene>
<reference evidence="1 2" key="1">
    <citation type="journal article" date="2011" name="Science">
        <title>The Selaginella genome identifies genetic changes associated with the evolution of vascular plants.</title>
        <authorList>
            <person name="Banks J.A."/>
            <person name="Nishiyama T."/>
            <person name="Hasebe M."/>
            <person name="Bowman J.L."/>
            <person name="Gribskov M."/>
            <person name="dePamphilis C."/>
            <person name="Albert V.A."/>
            <person name="Aono N."/>
            <person name="Aoyama T."/>
            <person name="Ambrose B.A."/>
            <person name="Ashton N.W."/>
            <person name="Axtell M.J."/>
            <person name="Barker E."/>
            <person name="Barker M.S."/>
            <person name="Bennetzen J.L."/>
            <person name="Bonawitz N.D."/>
            <person name="Chapple C."/>
            <person name="Cheng C."/>
            <person name="Correa L.G."/>
            <person name="Dacre M."/>
            <person name="DeBarry J."/>
            <person name="Dreyer I."/>
            <person name="Elias M."/>
            <person name="Engstrom E.M."/>
            <person name="Estelle M."/>
            <person name="Feng L."/>
            <person name="Finet C."/>
            <person name="Floyd S.K."/>
            <person name="Frommer W.B."/>
            <person name="Fujita T."/>
            <person name="Gramzow L."/>
            <person name="Gutensohn M."/>
            <person name="Harholt J."/>
            <person name="Hattori M."/>
            <person name="Heyl A."/>
            <person name="Hirai T."/>
            <person name="Hiwatashi Y."/>
            <person name="Ishikawa M."/>
            <person name="Iwata M."/>
            <person name="Karol K.G."/>
            <person name="Koehler B."/>
            <person name="Kolukisaoglu U."/>
            <person name="Kubo M."/>
            <person name="Kurata T."/>
            <person name="Lalonde S."/>
            <person name="Li K."/>
            <person name="Li Y."/>
            <person name="Litt A."/>
            <person name="Lyons E."/>
            <person name="Manning G."/>
            <person name="Maruyama T."/>
            <person name="Michael T.P."/>
            <person name="Mikami K."/>
            <person name="Miyazaki S."/>
            <person name="Morinaga S."/>
            <person name="Murata T."/>
            <person name="Mueller-Roeber B."/>
            <person name="Nelson D.R."/>
            <person name="Obara M."/>
            <person name="Oguri Y."/>
            <person name="Olmstead R.G."/>
            <person name="Onodera N."/>
            <person name="Petersen B.L."/>
            <person name="Pils B."/>
            <person name="Prigge M."/>
            <person name="Rensing S.A."/>
            <person name="Riano-Pachon D.M."/>
            <person name="Roberts A.W."/>
            <person name="Sato Y."/>
            <person name="Scheller H.V."/>
            <person name="Schulz B."/>
            <person name="Schulz C."/>
            <person name="Shakirov E.V."/>
            <person name="Shibagaki N."/>
            <person name="Shinohara N."/>
            <person name="Shippen D.E."/>
            <person name="Soerensen I."/>
            <person name="Sotooka R."/>
            <person name="Sugimoto N."/>
            <person name="Sugita M."/>
            <person name="Sumikawa N."/>
            <person name="Tanurdzic M."/>
            <person name="Theissen G."/>
            <person name="Ulvskov P."/>
            <person name="Wakazuki S."/>
            <person name="Weng J.K."/>
            <person name="Willats W.W."/>
            <person name="Wipf D."/>
            <person name="Wolf P.G."/>
            <person name="Yang L."/>
            <person name="Zimmer A.D."/>
            <person name="Zhu Q."/>
            <person name="Mitros T."/>
            <person name="Hellsten U."/>
            <person name="Loque D."/>
            <person name="Otillar R."/>
            <person name="Salamov A."/>
            <person name="Schmutz J."/>
            <person name="Shapiro H."/>
            <person name="Lindquist E."/>
            <person name="Lucas S."/>
            <person name="Rokhsar D."/>
            <person name="Grigoriev I.V."/>
        </authorList>
    </citation>
    <scope>NUCLEOTIDE SEQUENCE [LARGE SCALE GENOMIC DNA]</scope>
</reference>
<accession>D8TBJ3</accession>
<dbReference type="Proteomes" id="UP000001514">
    <property type="component" value="Unassembled WGS sequence"/>
</dbReference>
<dbReference type="InParanoid" id="D8TBJ3"/>
<dbReference type="EMBL" id="GL377710">
    <property type="protein sequence ID" value="EFJ05983.1"/>
    <property type="molecule type" value="Genomic_DNA"/>
</dbReference>
<keyword evidence="2" id="KW-1185">Reference proteome</keyword>
<evidence type="ECO:0000313" key="1">
    <source>
        <dbReference type="EMBL" id="EFJ05983.1"/>
    </source>
</evidence>
<dbReference type="AlphaFoldDB" id="D8TBJ3"/>
<protein>
    <submittedName>
        <fullName evidence="1">Uncharacterized protein</fullName>
    </submittedName>
</protein>
<evidence type="ECO:0000313" key="2">
    <source>
        <dbReference type="Proteomes" id="UP000001514"/>
    </source>
</evidence>
<dbReference type="HOGENOM" id="CLU_770306_0_0_1"/>
<organism evidence="2">
    <name type="scientific">Selaginella moellendorffii</name>
    <name type="common">Spikemoss</name>
    <dbReference type="NCBI Taxonomy" id="88036"/>
    <lineage>
        <taxon>Eukaryota</taxon>
        <taxon>Viridiplantae</taxon>
        <taxon>Streptophyta</taxon>
        <taxon>Embryophyta</taxon>
        <taxon>Tracheophyta</taxon>
        <taxon>Lycopodiopsida</taxon>
        <taxon>Selaginellales</taxon>
        <taxon>Selaginellaceae</taxon>
        <taxon>Selaginella</taxon>
    </lineage>
</organism>
<dbReference type="Gramene" id="EFJ05983">
    <property type="protein sequence ID" value="EFJ05983"/>
    <property type="gene ID" value="SELMODRAFT_431106"/>
</dbReference>
<name>D8TBJ3_SELML</name>